<dbReference type="EMBL" id="DXEU01000185">
    <property type="protein sequence ID" value="HIX53172.1"/>
    <property type="molecule type" value="Genomic_DNA"/>
</dbReference>
<dbReference type="AlphaFoldDB" id="A0A9D1W6D7"/>
<dbReference type="Pfam" id="PF02283">
    <property type="entry name" value="CobU"/>
    <property type="match status" value="1"/>
</dbReference>
<organism evidence="1 2">
    <name type="scientific">Candidatus Lachnoclostridium stercoripullorum</name>
    <dbReference type="NCBI Taxonomy" id="2838635"/>
    <lineage>
        <taxon>Bacteria</taxon>
        <taxon>Bacillati</taxon>
        <taxon>Bacillota</taxon>
        <taxon>Clostridia</taxon>
        <taxon>Lachnospirales</taxon>
        <taxon>Lachnospiraceae</taxon>
    </lineage>
</organism>
<dbReference type="GO" id="GO:0009236">
    <property type="term" value="P:cobalamin biosynthetic process"/>
    <property type="evidence" value="ECO:0007669"/>
    <property type="project" value="InterPro"/>
</dbReference>
<comment type="caution">
    <text evidence="1">The sequence shown here is derived from an EMBL/GenBank/DDBJ whole genome shotgun (WGS) entry which is preliminary data.</text>
</comment>
<evidence type="ECO:0000313" key="2">
    <source>
        <dbReference type="Proteomes" id="UP000886780"/>
    </source>
</evidence>
<keyword evidence="1" id="KW-0418">Kinase</keyword>
<dbReference type="Proteomes" id="UP000886780">
    <property type="component" value="Unassembled WGS sequence"/>
</dbReference>
<name>A0A9D1W6D7_9FIRM</name>
<dbReference type="SUPFAM" id="SSF52540">
    <property type="entry name" value="P-loop containing nucleoside triphosphate hydrolases"/>
    <property type="match status" value="1"/>
</dbReference>
<reference evidence="1" key="1">
    <citation type="journal article" date="2021" name="PeerJ">
        <title>Extensive microbial diversity within the chicken gut microbiome revealed by metagenomics and culture.</title>
        <authorList>
            <person name="Gilroy R."/>
            <person name="Ravi A."/>
            <person name="Getino M."/>
            <person name="Pursley I."/>
            <person name="Horton D.L."/>
            <person name="Alikhan N.F."/>
            <person name="Baker D."/>
            <person name="Gharbi K."/>
            <person name="Hall N."/>
            <person name="Watson M."/>
            <person name="Adriaenssens E.M."/>
            <person name="Foster-Nyarko E."/>
            <person name="Jarju S."/>
            <person name="Secka A."/>
            <person name="Antonio M."/>
            <person name="Oren A."/>
            <person name="Chaudhuri R.R."/>
            <person name="La Ragione R."/>
            <person name="Hildebrand F."/>
            <person name="Pallen M.J."/>
        </authorList>
    </citation>
    <scope>NUCLEOTIDE SEQUENCE</scope>
    <source>
        <strain evidence="1">ChiGjej4B4-12881</strain>
    </source>
</reference>
<dbReference type="GO" id="GO:0000166">
    <property type="term" value="F:nucleotide binding"/>
    <property type="evidence" value="ECO:0007669"/>
    <property type="project" value="InterPro"/>
</dbReference>
<dbReference type="GO" id="GO:0016779">
    <property type="term" value="F:nucleotidyltransferase activity"/>
    <property type="evidence" value="ECO:0007669"/>
    <property type="project" value="UniProtKB-KW"/>
</dbReference>
<proteinExistence type="predicted"/>
<protein>
    <submittedName>
        <fullName evidence="1">Bifunctional adenosylcobinamide kinase/adenosylcobinamide-phosphate guanylyltransferase</fullName>
    </submittedName>
</protein>
<keyword evidence="1" id="KW-0548">Nucleotidyltransferase</keyword>
<reference evidence="1" key="2">
    <citation type="submission" date="2021-04" db="EMBL/GenBank/DDBJ databases">
        <authorList>
            <person name="Gilroy R."/>
        </authorList>
    </citation>
    <scope>NUCLEOTIDE SEQUENCE</scope>
    <source>
        <strain evidence="1">ChiGjej4B4-12881</strain>
    </source>
</reference>
<accession>A0A9D1W6D7</accession>
<dbReference type="InterPro" id="IPR027417">
    <property type="entry name" value="P-loop_NTPase"/>
</dbReference>
<dbReference type="GO" id="GO:0043752">
    <property type="term" value="F:adenosylcobinamide kinase activity"/>
    <property type="evidence" value="ECO:0007669"/>
    <property type="project" value="InterPro"/>
</dbReference>
<sequence length="123" mass="13611">MLLIVGGSFQGKKQIARELAEERNRTGGEGGRWTVIPDFHQRIREYLQTHPGEGREALRAFARRTVQENPDAVITLDEVGCGVVPVDREEREYREAVGAAGQELAALAGEVYRVTAGIPVRIK</sequence>
<dbReference type="InterPro" id="IPR003203">
    <property type="entry name" value="CobU/CobP"/>
</dbReference>
<gene>
    <name evidence="1" type="ORF">IAA28_10265</name>
</gene>
<dbReference type="Gene3D" id="3.40.50.300">
    <property type="entry name" value="P-loop containing nucleotide triphosphate hydrolases"/>
    <property type="match status" value="1"/>
</dbReference>
<evidence type="ECO:0000313" key="1">
    <source>
        <dbReference type="EMBL" id="HIX53172.1"/>
    </source>
</evidence>
<keyword evidence="1" id="KW-0808">Transferase</keyword>